<protein>
    <recommendedName>
        <fullName evidence="3">C1q domain-containing protein</fullName>
    </recommendedName>
</protein>
<dbReference type="Proteomes" id="UP000031967">
    <property type="component" value="Unassembled WGS sequence"/>
</dbReference>
<accession>A0ABR5AM40</accession>
<dbReference type="RefSeq" id="WP_041045385.1">
    <property type="nucleotide sequence ID" value="NZ_JXAK01000003.1"/>
</dbReference>
<gene>
    <name evidence="1" type="ORF">SD70_02585</name>
</gene>
<dbReference type="Gene3D" id="2.60.120.40">
    <property type="match status" value="1"/>
</dbReference>
<evidence type="ECO:0000313" key="2">
    <source>
        <dbReference type="Proteomes" id="UP000031967"/>
    </source>
</evidence>
<keyword evidence="2" id="KW-1185">Reference proteome</keyword>
<proteinExistence type="predicted"/>
<evidence type="ECO:0008006" key="3">
    <source>
        <dbReference type="Google" id="ProtNLM"/>
    </source>
</evidence>
<name>A0ABR5AM40_9BACL</name>
<comment type="caution">
    <text evidence="1">The sequence shown here is derived from an EMBL/GenBank/DDBJ whole genome shotgun (WGS) entry which is preliminary data.</text>
</comment>
<dbReference type="SUPFAM" id="SSF49842">
    <property type="entry name" value="TNF-like"/>
    <property type="match status" value="1"/>
</dbReference>
<dbReference type="Gene3D" id="2.60.120.260">
    <property type="entry name" value="Galactose-binding domain-like"/>
    <property type="match status" value="2"/>
</dbReference>
<reference evidence="1 2" key="1">
    <citation type="submission" date="2014-12" db="EMBL/GenBank/DDBJ databases">
        <title>Draft genome sequence of Paenibacillus kamchatkensis strain B-2647.</title>
        <authorList>
            <person name="Karlyshev A.V."/>
            <person name="Kudryashova E.B."/>
        </authorList>
    </citation>
    <scope>NUCLEOTIDE SEQUENCE [LARGE SCALE GENOMIC DNA]</scope>
    <source>
        <strain evidence="1 2">VKM B-2647</strain>
    </source>
</reference>
<sequence>MTNLYRVGGNGNPSDANQIIDALRGENDVGVIQAYPKINPPGAITAAINTTTGNLTGDYQYKVAFITGYWKGPVGTGTLYTQGNTGGGPASNTVSPSGQQVNLSGIPIGGTGVVARAIYRTKAGGSTFYFLQQINDNVSTTWVDNIADSALTQVMPTTNTTGSYFSGDGHGLTNLQGVVLPDGSIPMTGPLTLPGDPAQPLQAATKQYVDSFSNSIPAPTPISLSNGQQIITTTKAGMMQNFKVLGRTLVNLLGRLGLMATTGKMYLSSVTEAFDTTNYAIGTASLKYTASGTTAVDHYFNFGAPYVPITAGQYYLLVAMAKPNVGQARMRAIVWNGASGGTVLLDNSADFTDTTKFTSKHIAFQAPTNSVSLEVRGHVLNASGASQYIPAGTAENANFNGYRLFALTQAQYNEIATLTEDQIAAKYPYVNDVKHLSGLYVIRYGENLLDNSNVVADVTNGGTKTIIDPYTMSISKTSTSSSDARSLSVPVVAGQNYVFTSNLTISGYGGSGGAYIQLNFYDASGALIGTQPASAVQTANGTYTLTASGQAPSGAVSVLAYFLIGTNPTGTFTWSNWRLNIGTVDKGFKQRNDDMMVFPVSFPIGSNVDQSVVDEIYHRDGRYWRENRFVKDMVLDGSLSWAYSATATGYKEVKVPFTNQASGNKQTVVKYDGKILVNVSSPTSGDQCAMDGSYLYVEVSSADTGWGDSYTPTAAEIQAYFYGWKMYLSGSYPTVYNGTGTKAWVRITDGQAATLTLPTSYASGGPPYIPYKITYQLATPTWDDLTEIMEGEIHLLEGPNMVEVGVGMILRERIQALDTNNTVGGYFNGSGNTQSFPKHPVNKIIALYGNGANTSATIAAIASGAANQNIRGLQQAYIPFSKYDPTATYEATYQALDQYLITPSAVTTITAEYDTNIKTVLDRLGQSMADYGQRLSVAEMLAARTFQVPFKTLQSITYYVDGTNGSDSGDGSAARPFKTIGKAVSMIPQVLNHTYTISIAPGTYAEDVLIVGIVGSGLLVIQGDSMVSTSRSVQSIYVQNCGARITIKGMNFTTTTRNCVDTAACAYVNVQYCNMVSNNTQWGIRSGASTVYAFANTISNQTIALIADSGGTLYSENNNGNNNQNALYAYLGGKIATAGTQPTAASATNNSYALSGGMIVGNPVVNPWGDNTLSSRSSSRANHTAQQSLSANVATKIVFNKQYDNLGELDSNGRFTAKHSGEYLFTVGLGFVSNAASFIAQLWVYVNGTQVDQVAWLGVYSNLSYSTFPVSAFKCRLNAGDYVEIYVIPSITISTNPDNRISFFEETQIA</sequence>
<dbReference type="SUPFAM" id="SSF51126">
    <property type="entry name" value="Pectin lyase-like"/>
    <property type="match status" value="1"/>
</dbReference>
<evidence type="ECO:0000313" key="1">
    <source>
        <dbReference type="EMBL" id="KIL42090.1"/>
    </source>
</evidence>
<dbReference type="EMBL" id="JXAK01000003">
    <property type="protein sequence ID" value="KIL42090.1"/>
    <property type="molecule type" value="Genomic_DNA"/>
</dbReference>
<dbReference type="Gene3D" id="3.30.1910.20">
    <property type="entry name" value="asparaginyl-tRNA synthetase, N-terminal domain"/>
    <property type="match status" value="1"/>
</dbReference>
<dbReference type="InterPro" id="IPR011050">
    <property type="entry name" value="Pectin_lyase_fold/virulence"/>
</dbReference>
<organism evidence="1 2">
    <name type="scientific">Gordoniibacillus kamchatkensis</name>
    <dbReference type="NCBI Taxonomy" id="1590651"/>
    <lineage>
        <taxon>Bacteria</taxon>
        <taxon>Bacillati</taxon>
        <taxon>Bacillota</taxon>
        <taxon>Bacilli</taxon>
        <taxon>Bacillales</taxon>
        <taxon>Paenibacillaceae</taxon>
        <taxon>Gordoniibacillus</taxon>
    </lineage>
</organism>
<dbReference type="InterPro" id="IPR008983">
    <property type="entry name" value="Tumour_necrosis_fac-like_dom"/>
</dbReference>